<evidence type="ECO:0000313" key="9">
    <source>
        <dbReference type="Proteomes" id="UP000275024"/>
    </source>
</evidence>
<dbReference type="EMBL" id="RBDX01000057">
    <property type="protein sequence ID" value="RKN03153.1"/>
    <property type="molecule type" value="Genomic_DNA"/>
</dbReference>
<dbReference type="PROSITE" id="PS50932">
    <property type="entry name" value="HTH_LACI_2"/>
    <property type="match status" value="1"/>
</dbReference>
<dbReference type="InterPro" id="IPR000843">
    <property type="entry name" value="HTH_LacI"/>
</dbReference>
<dbReference type="OrthoDB" id="3467214at2"/>
<dbReference type="SUPFAM" id="SSF47413">
    <property type="entry name" value="lambda repressor-like DNA-binding domains"/>
    <property type="match status" value="1"/>
</dbReference>
<keyword evidence="2" id="KW-0238">DNA-binding</keyword>
<dbReference type="Gene3D" id="3.40.50.2300">
    <property type="match status" value="2"/>
</dbReference>
<dbReference type="Gene3D" id="1.10.260.40">
    <property type="entry name" value="lambda repressor-like DNA-binding domains"/>
    <property type="match status" value="1"/>
</dbReference>
<dbReference type="InterPro" id="IPR028082">
    <property type="entry name" value="Peripla_BP_I"/>
</dbReference>
<dbReference type="GO" id="GO:0003700">
    <property type="term" value="F:DNA-binding transcription factor activity"/>
    <property type="evidence" value="ECO:0007669"/>
    <property type="project" value="TreeGrafter"/>
</dbReference>
<dbReference type="Pfam" id="PF13377">
    <property type="entry name" value="Peripla_BP_3"/>
    <property type="match status" value="1"/>
</dbReference>
<evidence type="ECO:0000259" key="5">
    <source>
        <dbReference type="PROSITE" id="PS50932"/>
    </source>
</evidence>
<dbReference type="Pfam" id="PF00356">
    <property type="entry name" value="LacI"/>
    <property type="match status" value="1"/>
</dbReference>
<dbReference type="CDD" id="cd01392">
    <property type="entry name" value="HTH_LacI"/>
    <property type="match status" value="1"/>
</dbReference>
<dbReference type="Proteomes" id="UP000275024">
    <property type="component" value="Unassembled WGS sequence"/>
</dbReference>
<feature type="compositionally biased region" description="Basic and acidic residues" evidence="4">
    <location>
        <begin position="31"/>
        <end position="48"/>
    </location>
</feature>
<feature type="domain" description="HTH lacI-type" evidence="5">
    <location>
        <begin position="54"/>
        <end position="108"/>
    </location>
</feature>
<dbReference type="EMBL" id="RBDY01000056">
    <property type="protein sequence ID" value="RKN13070.1"/>
    <property type="molecule type" value="Genomic_DNA"/>
</dbReference>
<keyword evidence="3" id="KW-0804">Transcription</keyword>
<protein>
    <submittedName>
        <fullName evidence="6">LacI family transcriptional regulator</fullName>
    </submittedName>
</protein>
<comment type="caution">
    <text evidence="6">The sequence shown here is derived from an EMBL/GenBank/DDBJ whole genome shotgun (WGS) entry which is preliminary data.</text>
</comment>
<accession>A0A3A9VSL6</accession>
<feature type="region of interest" description="Disordered" evidence="4">
    <location>
        <begin position="1"/>
        <end position="49"/>
    </location>
</feature>
<dbReference type="AlphaFoldDB" id="A0A3A9VSL6"/>
<dbReference type="PROSITE" id="PS00356">
    <property type="entry name" value="HTH_LACI_1"/>
    <property type="match status" value="1"/>
</dbReference>
<dbReference type="CDD" id="cd06288">
    <property type="entry name" value="PBP1_sucrose_transcription_regulator"/>
    <property type="match status" value="1"/>
</dbReference>
<reference evidence="8 9" key="1">
    <citation type="submission" date="2018-09" db="EMBL/GenBank/DDBJ databases">
        <title>Streptomyces sp. nov. DS1-2, an endophytic actinomycete isolated from roots of Dendrobium scabrilingue.</title>
        <authorList>
            <person name="Kuncharoen N."/>
            <person name="Kudo T."/>
            <person name="Ohkuma M."/>
            <person name="Yuki M."/>
            <person name="Tanasupawat S."/>
        </authorList>
    </citation>
    <scope>NUCLEOTIDE SEQUENCE [LARGE SCALE GENOMIC DNA]</scope>
    <source>
        <strain evidence="6 9">AZ1-7</strain>
        <strain evidence="7 8">DS1-2</strain>
    </source>
</reference>
<evidence type="ECO:0000313" key="8">
    <source>
        <dbReference type="Proteomes" id="UP000268652"/>
    </source>
</evidence>
<evidence type="ECO:0000256" key="1">
    <source>
        <dbReference type="ARBA" id="ARBA00023015"/>
    </source>
</evidence>
<evidence type="ECO:0000256" key="4">
    <source>
        <dbReference type="SAM" id="MobiDB-lite"/>
    </source>
</evidence>
<keyword evidence="1" id="KW-0805">Transcription regulation</keyword>
<dbReference type="GO" id="GO:0000976">
    <property type="term" value="F:transcription cis-regulatory region binding"/>
    <property type="evidence" value="ECO:0007669"/>
    <property type="project" value="TreeGrafter"/>
</dbReference>
<dbReference type="InterPro" id="IPR046335">
    <property type="entry name" value="LacI/GalR-like_sensor"/>
</dbReference>
<organism evidence="6 9">
    <name type="scientific">Streptomyces radicis</name>
    <dbReference type="NCBI Taxonomy" id="1750517"/>
    <lineage>
        <taxon>Bacteria</taxon>
        <taxon>Bacillati</taxon>
        <taxon>Actinomycetota</taxon>
        <taxon>Actinomycetes</taxon>
        <taxon>Kitasatosporales</taxon>
        <taxon>Streptomycetaceae</taxon>
        <taxon>Streptomyces</taxon>
    </lineage>
</organism>
<evidence type="ECO:0000313" key="7">
    <source>
        <dbReference type="EMBL" id="RKN13070.1"/>
    </source>
</evidence>
<evidence type="ECO:0000256" key="3">
    <source>
        <dbReference type="ARBA" id="ARBA00023163"/>
    </source>
</evidence>
<dbReference type="SUPFAM" id="SSF53822">
    <property type="entry name" value="Periplasmic binding protein-like I"/>
    <property type="match status" value="1"/>
</dbReference>
<evidence type="ECO:0000256" key="2">
    <source>
        <dbReference type="ARBA" id="ARBA00023125"/>
    </source>
</evidence>
<dbReference type="SMART" id="SM00354">
    <property type="entry name" value="HTH_LACI"/>
    <property type="match status" value="1"/>
</dbReference>
<dbReference type="PANTHER" id="PTHR30146:SF109">
    <property type="entry name" value="HTH-TYPE TRANSCRIPTIONAL REGULATOR GALS"/>
    <property type="match status" value="1"/>
</dbReference>
<evidence type="ECO:0000313" key="6">
    <source>
        <dbReference type="EMBL" id="RKN03153.1"/>
    </source>
</evidence>
<keyword evidence="8" id="KW-1185">Reference proteome</keyword>
<dbReference type="PANTHER" id="PTHR30146">
    <property type="entry name" value="LACI-RELATED TRANSCRIPTIONAL REPRESSOR"/>
    <property type="match status" value="1"/>
</dbReference>
<name>A0A3A9VSL6_9ACTN</name>
<gene>
    <name evidence="7" type="ORF">D7318_32050</name>
    <name evidence="6" type="ORF">D7319_32175</name>
</gene>
<dbReference type="Proteomes" id="UP000268652">
    <property type="component" value="Unassembled WGS sequence"/>
</dbReference>
<proteinExistence type="predicted"/>
<sequence>MCHPQERNGPRLWGEGAGKGLSETDLTESGARGRDARAADAGRRDPGGARRARVTIADVAALAGVSVGTASKALNNRGKLREETRARVAEAARRLGFRPNEMARSLLSGRSFTVGLLTTDHVGRFSLPVLLGAEDALGAGEISVFLCDTRGDAIRERHHLKALASRRVDGLIVAGRRTDPRPPLRQFLDVPVVYAMAPSTSEDDMSVAPDERQGARDAVRHLIAAGRTRVAHITGPARHHSSQARADAFREALAEAGLEPAGGHVLFGEWNEPWGRQAVQHILHAEPRCDAVFCGSDQIARGAADSLRELGKRVPEDIALVGFDNWDVMSTACRPPLTTVDMELSELGRAAAVRLLEAIDGQPRPGTRYLPCRLVIRDSA</sequence>
<dbReference type="InterPro" id="IPR010982">
    <property type="entry name" value="Lambda_DNA-bd_dom_sf"/>
</dbReference>